<feature type="compositionally biased region" description="Polar residues" evidence="1">
    <location>
        <begin position="47"/>
        <end position="64"/>
    </location>
</feature>
<evidence type="ECO:0000313" key="3">
    <source>
        <dbReference type="Proteomes" id="UP000676336"/>
    </source>
</evidence>
<dbReference type="Proteomes" id="UP000676336">
    <property type="component" value="Unassembled WGS sequence"/>
</dbReference>
<sequence length="76" mass="9147">MEDEIFMQRHENDQQQRQRERNRSNNYQSSNKRFKSATDRNRPVPVWTSSSQVQLGSYTNNKSQATEKCDYNEEED</sequence>
<accession>A0A8S2V0K1</accession>
<feature type="region of interest" description="Disordered" evidence="1">
    <location>
        <begin position="1"/>
        <end position="76"/>
    </location>
</feature>
<feature type="non-terminal residue" evidence="2">
    <location>
        <position position="76"/>
    </location>
</feature>
<comment type="caution">
    <text evidence="2">The sequence shown here is derived from an EMBL/GenBank/DDBJ whole genome shotgun (WGS) entry which is preliminary data.</text>
</comment>
<protein>
    <submittedName>
        <fullName evidence="2">Uncharacterized protein</fullName>
    </submittedName>
</protein>
<gene>
    <name evidence="2" type="ORF">SMN809_LOCUS29050</name>
</gene>
<evidence type="ECO:0000313" key="2">
    <source>
        <dbReference type="EMBL" id="CAF4368972.1"/>
    </source>
</evidence>
<reference evidence="2" key="1">
    <citation type="submission" date="2021-02" db="EMBL/GenBank/DDBJ databases">
        <authorList>
            <person name="Nowell W R."/>
        </authorList>
    </citation>
    <scope>NUCLEOTIDE SEQUENCE</scope>
</reference>
<evidence type="ECO:0000256" key="1">
    <source>
        <dbReference type="SAM" id="MobiDB-lite"/>
    </source>
</evidence>
<dbReference type="AlphaFoldDB" id="A0A8S2V0K1"/>
<name>A0A8S2V0K1_9BILA</name>
<organism evidence="2 3">
    <name type="scientific">Rotaria magnacalcarata</name>
    <dbReference type="NCBI Taxonomy" id="392030"/>
    <lineage>
        <taxon>Eukaryota</taxon>
        <taxon>Metazoa</taxon>
        <taxon>Spiralia</taxon>
        <taxon>Gnathifera</taxon>
        <taxon>Rotifera</taxon>
        <taxon>Eurotatoria</taxon>
        <taxon>Bdelloidea</taxon>
        <taxon>Philodinida</taxon>
        <taxon>Philodinidae</taxon>
        <taxon>Rotaria</taxon>
    </lineage>
</organism>
<dbReference type="EMBL" id="CAJOBI010050413">
    <property type="protein sequence ID" value="CAF4368972.1"/>
    <property type="molecule type" value="Genomic_DNA"/>
</dbReference>
<feature type="compositionally biased region" description="Basic and acidic residues" evidence="1">
    <location>
        <begin position="65"/>
        <end position="76"/>
    </location>
</feature>
<feature type="compositionally biased region" description="Basic and acidic residues" evidence="1">
    <location>
        <begin position="1"/>
        <end position="23"/>
    </location>
</feature>
<feature type="non-terminal residue" evidence="2">
    <location>
        <position position="1"/>
    </location>
</feature>
<proteinExistence type="predicted"/>